<dbReference type="SUPFAM" id="SSF54518">
    <property type="entry name" value="Tubby C-terminal domain-like"/>
    <property type="match status" value="1"/>
</dbReference>
<name>A0A5J9WR73_9POAL</name>
<reference evidence="3 4" key="1">
    <citation type="journal article" date="2019" name="Sci. Rep.">
        <title>A high-quality genome of Eragrostis curvula grass provides insights into Poaceae evolution and supports new strategies to enhance forage quality.</title>
        <authorList>
            <person name="Carballo J."/>
            <person name="Santos B.A.C.M."/>
            <person name="Zappacosta D."/>
            <person name="Garbus I."/>
            <person name="Selva J.P."/>
            <person name="Gallo C.A."/>
            <person name="Diaz A."/>
            <person name="Albertini E."/>
            <person name="Caccamo M."/>
            <person name="Echenique V."/>
        </authorList>
    </citation>
    <scope>NUCLEOTIDE SEQUENCE [LARGE SCALE GENOMIC DNA]</scope>
    <source>
        <strain evidence="4">cv. Victoria</strain>
        <tissue evidence="3">Leaf</tissue>
    </source>
</reference>
<gene>
    <name evidence="3" type="ORF">EJB05_02027</name>
</gene>
<dbReference type="Proteomes" id="UP000324897">
    <property type="component" value="Chromosome 6"/>
</dbReference>
<protein>
    <recommendedName>
        <fullName evidence="5">Tubby C-terminal domain-containing protein</fullName>
    </recommendedName>
</protein>
<dbReference type="PANTHER" id="PTHR31087">
    <property type="match status" value="1"/>
</dbReference>
<evidence type="ECO:0000256" key="1">
    <source>
        <dbReference type="ARBA" id="ARBA00005437"/>
    </source>
</evidence>
<sequence>MSSWIHPSNTGCARRAAPAPPDRPTVYTVWKRSSMGFQGTLAFRVDNYSTAHGWTRNAAPLLSLHDRWNCYTATTEESLSSKKQSSTSQLVFTMHRSSALQSSSDQAEVHMGATTTSAASSSLSCKHQPAAPSFRIEGSFSRRNCKILGNDSREAARISRKKAGVASRPVTTLGDDVFSLVVRPGVDATTVMAMVVILDRICRKPYMPMVCSSQ</sequence>
<dbReference type="Pfam" id="PF04525">
    <property type="entry name" value="LOR"/>
    <property type="match status" value="1"/>
</dbReference>
<feature type="region of interest" description="Disordered" evidence="2">
    <location>
        <begin position="1"/>
        <end position="22"/>
    </location>
</feature>
<comment type="similarity">
    <text evidence="1">Belongs to the LOR family.</text>
</comment>
<dbReference type="InterPro" id="IPR025659">
    <property type="entry name" value="Tubby-like_C"/>
</dbReference>
<dbReference type="InterPro" id="IPR038595">
    <property type="entry name" value="LOR_sf"/>
</dbReference>
<organism evidence="3 4">
    <name type="scientific">Eragrostis curvula</name>
    <name type="common">weeping love grass</name>
    <dbReference type="NCBI Taxonomy" id="38414"/>
    <lineage>
        <taxon>Eukaryota</taxon>
        <taxon>Viridiplantae</taxon>
        <taxon>Streptophyta</taxon>
        <taxon>Embryophyta</taxon>
        <taxon>Tracheophyta</taxon>
        <taxon>Spermatophyta</taxon>
        <taxon>Magnoliopsida</taxon>
        <taxon>Liliopsida</taxon>
        <taxon>Poales</taxon>
        <taxon>Poaceae</taxon>
        <taxon>PACMAD clade</taxon>
        <taxon>Chloridoideae</taxon>
        <taxon>Eragrostideae</taxon>
        <taxon>Eragrostidinae</taxon>
        <taxon>Eragrostis</taxon>
    </lineage>
</organism>
<keyword evidence="4" id="KW-1185">Reference proteome</keyword>
<feature type="compositionally biased region" description="Polar residues" evidence="2">
    <location>
        <begin position="1"/>
        <end position="11"/>
    </location>
</feature>
<proteinExistence type="inferred from homology"/>
<accession>A0A5J9WR73</accession>
<comment type="caution">
    <text evidence="3">The sequence shown here is derived from an EMBL/GenBank/DDBJ whole genome shotgun (WGS) entry which is preliminary data.</text>
</comment>
<evidence type="ECO:0008006" key="5">
    <source>
        <dbReference type="Google" id="ProtNLM"/>
    </source>
</evidence>
<evidence type="ECO:0000256" key="2">
    <source>
        <dbReference type="SAM" id="MobiDB-lite"/>
    </source>
</evidence>
<dbReference type="OrthoDB" id="680369at2759"/>
<evidence type="ECO:0000313" key="4">
    <source>
        <dbReference type="Proteomes" id="UP000324897"/>
    </source>
</evidence>
<dbReference type="Gramene" id="TVU50648">
    <property type="protein sequence ID" value="TVU50648"/>
    <property type="gene ID" value="EJB05_02027"/>
</dbReference>
<dbReference type="Gene3D" id="2.40.160.200">
    <property type="entry name" value="LURP1-related"/>
    <property type="match status" value="1"/>
</dbReference>
<dbReference type="AlphaFoldDB" id="A0A5J9WR73"/>
<feature type="non-terminal residue" evidence="3">
    <location>
        <position position="1"/>
    </location>
</feature>
<evidence type="ECO:0000313" key="3">
    <source>
        <dbReference type="EMBL" id="TVU50648.1"/>
    </source>
</evidence>
<dbReference type="EMBL" id="RWGY01000002">
    <property type="protein sequence ID" value="TVU50648.1"/>
    <property type="molecule type" value="Genomic_DNA"/>
</dbReference>
<dbReference type="PANTHER" id="PTHR31087:SF128">
    <property type="entry name" value="PROTEIN LURP-ONE-RELATED 2"/>
    <property type="match status" value="1"/>
</dbReference>
<dbReference type="InterPro" id="IPR007612">
    <property type="entry name" value="LOR"/>
</dbReference>